<dbReference type="Pfam" id="PF19404">
    <property type="entry name" value="DUF5977"/>
    <property type="match status" value="1"/>
</dbReference>
<dbReference type="Proteomes" id="UP001597073">
    <property type="component" value="Unassembled WGS sequence"/>
</dbReference>
<gene>
    <name evidence="3" type="ORF">ACFQZI_10440</name>
</gene>
<protein>
    <submittedName>
        <fullName evidence="3">DUF5977 domain-containing protein</fullName>
    </submittedName>
</protein>
<accession>A0ABW2ZGD5</accession>
<sequence>MIFFRPLKGLLAFTVLFCCFKNVTAQTSDAASRYGQVSITSPTPAALAKFVDIPVSLHTGIPQISIPLYTIKDGALSLSLSMSYHAGGLKTMEPAGWTGAGWALNAGGVITRSVRGTPDEAFTVNSFQKRGYFSDYGARNYLYEAAFGTQALYDDFKMGYRDGEPDLFFFNFNGYSGKFYFNDDRMPMLLPEQDIKIEYNYPNSTQSIQGFTLTTPDGVKYYFGATPSTTDVDPVETSNICTSDGIGFDKVISSWYLNKIESPDGINSITLNYQTEEYGYHMLSFSAGIPGSAGYKLIKNYVKGVRLSNITSSNCQINFVPSDNPRQDLSGVFPRDIGDVANTSAKSLYRIDILNKDGVTVIKKFRFNYDYFSDLITPLPQYITGVTTDQKRLKLLSIQEEGRSAQLIPPYKFEYFDESVPRRLSFGQDHWGFINGASNATIIGTYTNNNAVVNGANRDPAFPAMRGGTLKKIIFPTGGYNVYDYEANQIKTTSASGTNLERQPFKYMHVGFDGCQCVKDTIETVSLDYHLFVFSLSNRNNGGLGQLKIYNSSHVLMDQISAQLSQTVEITRNYPPGVYTLELIKFDAYGGQGAELNVYMLAGAMIANNAMVGGLRIKSITQAATNGNPDMVTDYDYTEGQSNLTSGVLFGKPAIVQIIRNEVWRLASTDSPPGGCITSGNLGFLVSPVSIRPMDNTQGSHVGYKRVKTSQQGNGSTVSIFDTDGEAMTATDDIVSRKINSNQICDYLSIPNYPAPPPSYSYNRGQLIYKADLDNNGVVLRDVTYQNNYIDNPVRTPALTIVPNIIVSGWGYPSGMSGLFTWYEMKTGHLISTVVVNHDYTNEGGVSTQQESYFESPFHRQLTRKLMYNSTGETLETKYLYTSDFRITNQDNINNGITTYENSLYTHTGNYTANYGFCTDATCRKNTWIQYDKDLCLDRQAFINTRRTNLTNPGSVYNTTFASAFSSANTDLKPLLDMRLQNNLALVETVNLKNGNVLNATYNTYAYKPGSGNKVYLSKINKADFLTSPATFAFTKTATDNISVVKDASYTAGTEKAFFEYASGNITEVKLKDNTPTSYQWGYNGQYPVASAKNARSVNIFFESFEEGAGSSTPDDSKTGHYSKLSGYSKALSGLDNGAYTLTYYQKVSGIWQWVSTGVTVSGGAYTISIPGQVDDVRFAPSGAMVTSYTYDPQIGMTSSMDQNGVVTYYEYDSFQRLKTIRDKDKNILKSYCYNYAGQQGACDIPGVTYYYNTAQSQPFNRAPCQFGTGSSVTYTVKDSMYVSTISVADANAQAQADIAANGQNYANANGTCPPELSPIPYARIEQTGTTPGNPQNYASYRMALYADAGYTVPFVTTQNLVVNYRITTSTVVSNGTPTITNSNTSVTILANNSTRTMGSFENGCGVGGGGEAIVAGKGVESSAQTGGGTTNLIPPGGGTTCVTKSLMLLPGTGYYDNVF</sequence>
<evidence type="ECO:0000259" key="2">
    <source>
        <dbReference type="Pfam" id="PF19404"/>
    </source>
</evidence>
<feature type="domain" description="DUF5977" evidence="2">
    <location>
        <begin position="1251"/>
        <end position="1313"/>
    </location>
</feature>
<name>A0ABW2ZGD5_9SPHI</name>
<feature type="chain" id="PRO_5045378964" evidence="1">
    <location>
        <begin position="26"/>
        <end position="1460"/>
    </location>
</feature>
<comment type="caution">
    <text evidence="3">The sequence shown here is derived from an EMBL/GenBank/DDBJ whole genome shotgun (WGS) entry which is preliminary data.</text>
</comment>
<keyword evidence="1" id="KW-0732">Signal</keyword>
<evidence type="ECO:0000313" key="3">
    <source>
        <dbReference type="EMBL" id="MFD0765270.1"/>
    </source>
</evidence>
<reference evidence="4" key="1">
    <citation type="journal article" date="2019" name="Int. J. Syst. Evol. Microbiol.">
        <title>The Global Catalogue of Microorganisms (GCM) 10K type strain sequencing project: providing services to taxonomists for standard genome sequencing and annotation.</title>
        <authorList>
            <consortium name="The Broad Institute Genomics Platform"/>
            <consortium name="The Broad Institute Genome Sequencing Center for Infectious Disease"/>
            <person name="Wu L."/>
            <person name="Ma J."/>
        </authorList>
    </citation>
    <scope>NUCLEOTIDE SEQUENCE [LARGE SCALE GENOMIC DNA]</scope>
    <source>
        <strain evidence="4">CCUG 60742</strain>
    </source>
</reference>
<keyword evidence="4" id="KW-1185">Reference proteome</keyword>
<dbReference type="EMBL" id="JBHTIA010000006">
    <property type="protein sequence ID" value="MFD0765270.1"/>
    <property type="molecule type" value="Genomic_DNA"/>
</dbReference>
<evidence type="ECO:0000313" key="4">
    <source>
        <dbReference type="Proteomes" id="UP001597073"/>
    </source>
</evidence>
<evidence type="ECO:0000256" key="1">
    <source>
        <dbReference type="SAM" id="SignalP"/>
    </source>
</evidence>
<feature type="signal peptide" evidence="1">
    <location>
        <begin position="1"/>
        <end position="25"/>
    </location>
</feature>
<dbReference type="RefSeq" id="WP_377142210.1">
    <property type="nucleotide sequence ID" value="NZ_JBHTIA010000006.1"/>
</dbReference>
<organism evidence="3 4">
    <name type="scientific">Mucilaginibacter lutimaris</name>
    <dbReference type="NCBI Taxonomy" id="931629"/>
    <lineage>
        <taxon>Bacteria</taxon>
        <taxon>Pseudomonadati</taxon>
        <taxon>Bacteroidota</taxon>
        <taxon>Sphingobacteriia</taxon>
        <taxon>Sphingobacteriales</taxon>
        <taxon>Sphingobacteriaceae</taxon>
        <taxon>Mucilaginibacter</taxon>
    </lineage>
</organism>
<proteinExistence type="predicted"/>
<dbReference type="InterPro" id="IPR046020">
    <property type="entry name" value="DUF5977"/>
</dbReference>